<dbReference type="PANTHER" id="PTHR13789:SF309">
    <property type="entry name" value="PUTATIVE (AFU_ORTHOLOGUE AFUA_6G14510)-RELATED"/>
    <property type="match status" value="1"/>
</dbReference>
<dbReference type="SUPFAM" id="SSF51905">
    <property type="entry name" value="FAD/NAD(P)-binding domain"/>
    <property type="match status" value="1"/>
</dbReference>
<feature type="domain" description="FAD-binding" evidence="3">
    <location>
        <begin position="3"/>
        <end position="348"/>
    </location>
</feature>
<dbReference type="EMBL" id="BANX01000001">
    <property type="protein sequence ID" value="GAC66233.1"/>
    <property type="molecule type" value="Genomic_DNA"/>
</dbReference>
<accession>M0QC83</accession>
<dbReference type="InterPro" id="IPR002938">
    <property type="entry name" value="FAD-bd"/>
</dbReference>
<reference evidence="4 5" key="1">
    <citation type="submission" date="2013-01" db="EMBL/GenBank/DDBJ databases">
        <title>Whole genome shotgun sequence of Gordonia soli NBRC 108243.</title>
        <authorList>
            <person name="Isaki-Nakamura S."/>
            <person name="Hosoyama A."/>
            <person name="Tsuchikane K."/>
            <person name="Ando Y."/>
            <person name="Baba S."/>
            <person name="Ohji S."/>
            <person name="Hamada M."/>
            <person name="Tamura T."/>
            <person name="Yamazoe A."/>
            <person name="Yamazaki S."/>
            <person name="Fujita N."/>
        </authorList>
    </citation>
    <scope>NUCLEOTIDE SEQUENCE [LARGE SCALE GENOMIC DNA]</scope>
    <source>
        <strain evidence="4 5">NBRC 108243</strain>
    </source>
</reference>
<dbReference type="PANTHER" id="PTHR13789">
    <property type="entry name" value="MONOOXYGENASE"/>
    <property type="match status" value="1"/>
</dbReference>
<keyword evidence="1" id="KW-0560">Oxidoreductase</keyword>
<evidence type="ECO:0000313" key="5">
    <source>
        <dbReference type="Proteomes" id="UP000011666"/>
    </source>
</evidence>
<evidence type="ECO:0000256" key="2">
    <source>
        <dbReference type="ARBA" id="ARBA00023033"/>
    </source>
</evidence>
<dbReference type="GO" id="GO:0004497">
    <property type="term" value="F:monooxygenase activity"/>
    <property type="evidence" value="ECO:0007669"/>
    <property type="project" value="UniProtKB-KW"/>
</dbReference>
<organism evidence="4 5">
    <name type="scientific">Gordonia soli NBRC 108243</name>
    <dbReference type="NCBI Taxonomy" id="1223545"/>
    <lineage>
        <taxon>Bacteria</taxon>
        <taxon>Bacillati</taxon>
        <taxon>Actinomycetota</taxon>
        <taxon>Actinomycetes</taxon>
        <taxon>Mycobacteriales</taxon>
        <taxon>Gordoniaceae</taxon>
        <taxon>Gordonia</taxon>
    </lineage>
</organism>
<dbReference type="OrthoDB" id="9782160at2"/>
<name>M0QC83_9ACTN</name>
<dbReference type="InterPro" id="IPR036188">
    <property type="entry name" value="FAD/NAD-bd_sf"/>
</dbReference>
<evidence type="ECO:0000313" key="4">
    <source>
        <dbReference type="EMBL" id="GAC66233.1"/>
    </source>
</evidence>
<dbReference type="RefSeq" id="WP_007616248.1">
    <property type="nucleotide sequence ID" value="NZ_BANX01000001.1"/>
</dbReference>
<dbReference type="Pfam" id="PF01494">
    <property type="entry name" value="FAD_binding_3"/>
    <property type="match status" value="1"/>
</dbReference>
<dbReference type="InterPro" id="IPR050493">
    <property type="entry name" value="FAD-dep_Monooxygenase_BioMet"/>
</dbReference>
<protein>
    <recommendedName>
        <fullName evidence="3">FAD-binding domain-containing protein</fullName>
    </recommendedName>
</protein>
<evidence type="ECO:0000259" key="3">
    <source>
        <dbReference type="Pfam" id="PF01494"/>
    </source>
</evidence>
<dbReference type="GO" id="GO:0071949">
    <property type="term" value="F:FAD binding"/>
    <property type="evidence" value="ECO:0007669"/>
    <property type="project" value="InterPro"/>
</dbReference>
<proteinExistence type="predicted"/>
<dbReference type="PRINTS" id="PR00420">
    <property type="entry name" value="RNGMNOXGNASE"/>
</dbReference>
<gene>
    <name evidence="4" type="ORF">GS4_01_00340</name>
</gene>
<keyword evidence="5" id="KW-1185">Reference proteome</keyword>
<keyword evidence="2" id="KW-0503">Monooxygenase</keyword>
<comment type="caution">
    <text evidence="4">The sequence shown here is derived from an EMBL/GenBank/DDBJ whole genome shotgun (WGS) entry which is preliminary data.</text>
</comment>
<dbReference type="Proteomes" id="UP000011666">
    <property type="component" value="Unassembled WGS sequence"/>
</dbReference>
<dbReference type="Gene3D" id="3.50.50.60">
    <property type="entry name" value="FAD/NAD(P)-binding domain"/>
    <property type="match status" value="1"/>
</dbReference>
<sequence length="403" mass="41705">MRALVVGGGIAGPASATALRTIGMDVVVVERSTPERRRGGSWFTITPNGLAALAAIGVLDEVRHLGVPTRTNRMVGATGRLLGELGLGAPLDDGTPGGTPALSFRRPELAAALLDAARERGVEVVDGVGVVAVTGSPSDASLGLADGRRIDGDLVVGADGISSVVRGAVDPDAPAGRYVGLVNFGGVTRADAVPATELSPGSWTFVFGRRAFFGALPTPSGDVVWFANVPREPVSGAERASTPADRWREMLVDLARPDVGPFADLIAAGEVELAADNTHDLASVPIWHRDRIVLIGDAIHAPAPSSGQGASMALEDAVVLAEKLAVAPDPQAAFAGFEAARRKRVEKVVAVGARSSSAKTPGRVGRVVSEFAMRQVFAHVVTDRSQRWLFDHRVGAGLARQGS</sequence>
<dbReference type="AlphaFoldDB" id="M0QC83"/>
<dbReference type="STRING" id="1223545.GS4_01_00340"/>
<dbReference type="eggNOG" id="COG0654">
    <property type="taxonomic scope" value="Bacteria"/>
</dbReference>
<evidence type="ECO:0000256" key="1">
    <source>
        <dbReference type="ARBA" id="ARBA00023002"/>
    </source>
</evidence>